<organism evidence="2 3">
    <name type="scientific">Rhodovulum adriaticum</name>
    <name type="common">Rhodopseudomonas adriatica</name>
    <dbReference type="NCBI Taxonomy" id="35804"/>
    <lineage>
        <taxon>Bacteria</taxon>
        <taxon>Pseudomonadati</taxon>
        <taxon>Pseudomonadota</taxon>
        <taxon>Alphaproteobacteria</taxon>
        <taxon>Rhodobacterales</taxon>
        <taxon>Paracoccaceae</taxon>
        <taxon>Rhodovulum</taxon>
    </lineage>
</organism>
<reference evidence="2 3" key="1">
    <citation type="submission" date="2019-03" db="EMBL/GenBank/DDBJ databases">
        <title>Genomic Encyclopedia of Type Strains, Phase IV (KMG-IV): sequencing the most valuable type-strain genomes for metagenomic binning, comparative biology and taxonomic classification.</title>
        <authorList>
            <person name="Goeker M."/>
        </authorList>
    </citation>
    <scope>NUCLEOTIDE SEQUENCE [LARGE SCALE GENOMIC DNA]</scope>
    <source>
        <strain evidence="2 3">DSM 2781</strain>
    </source>
</reference>
<keyword evidence="1" id="KW-0732">Signal</keyword>
<feature type="signal peptide" evidence="1">
    <location>
        <begin position="1"/>
        <end position="21"/>
    </location>
</feature>
<protein>
    <submittedName>
        <fullName evidence="2">Uncharacterized protein DUF2219</fullName>
    </submittedName>
</protein>
<comment type="caution">
    <text evidence="2">The sequence shown here is derived from an EMBL/GenBank/DDBJ whole genome shotgun (WGS) entry which is preliminary data.</text>
</comment>
<dbReference type="EMBL" id="SLXL01000007">
    <property type="protein sequence ID" value="TCP22295.1"/>
    <property type="molecule type" value="Genomic_DNA"/>
</dbReference>
<dbReference type="InterPro" id="IPR037107">
    <property type="entry name" value="Put_OMP_sf"/>
</dbReference>
<gene>
    <name evidence="2" type="ORF">EV656_107105</name>
</gene>
<name>A0A4R2NLX3_RHOAD</name>
<proteinExistence type="predicted"/>
<feature type="chain" id="PRO_5020360581" evidence="1">
    <location>
        <begin position="22"/>
        <end position="301"/>
    </location>
</feature>
<dbReference type="Gene3D" id="2.40.128.140">
    <property type="entry name" value="Outer membrane protein"/>
    <property type="match status" value="1"/>
</dbReference>
<dbReference type="InterPro" id="IPR018707">
    <property type="entry name" value="LpxR"/>
</dbReference>
<evidence type="ECO:0000313" key="3">
    <source>
        <dbReference type="Proteomes" id="UP000295733"/>
    </source>
</evidence>
<evidence type="ECO:0000256" key="1">
    <source>
        <dbReference type="SAM" id="SignalP"/>
    </source>
</evidence>
<evidence type="ECO:0000313" key="2">
    <source>
        <dbReference type="EMBL" id="TCP22295.1"/>
    </source>
</evidence>
<dbReference type="Pfam" id="PF09982">
    <property type="entry name" value="LpxR"/>
    <property type="match status" value="1"/>
</dbReference>
<dbReference type="Proteomes" id="UP000295733">
    <property type="component" value="Unassembled WGS sequence"/>
</dbReference>
<dbReference type="AlphaFoldDB" id="A0A4R2NLX3"/>
<dbReference type="OrthoDB" id="7721289at2"/>
<keyword evidence="3" id="KW-1185">Reference proteome</keyword>
<accession>A0A4R2NLX3</accession>
<sequence>MKPTFLYIVLMALFMGGASFAEERKVLGYGRLFTNDAFGDGMDRWRTGSYTVSRVTGTSWAGQAPQRLGSLREYRLRGEIVAPANLVTPAPTDRRYAGIWSLGVHTHSIWHNTQLSLGGDLVITGPQTGLGQFQEWVHSMFDLRAPTLKNQIGDSINPTLVAQAVYPLDFGERVQIRPFVEAQAGFEDFVRGGADLVLGRVGRNELLLREQVTGQLYPGIRNDEGGVSVVLGGDIAKVFDSTLLPESQGYRLTDTRQRVRLGIRHEGRQTGVFYGLTWLGKEFKAQTDEQVVGSLRLRISF</sequence>